<evidence type="ECO:0000313" key="3">
    <source>
        <dbReference type="EMBL" id="CAG9785026.1"/>
    </source>
</evidence>
<evidence type="ECO:0000256" key="2">
    <source>
        <dbReference type="SAM" id="SignalP"/>
    </source>
</evidence>
<dbReference type="OrthoDB" id="7408094at2759"/>
<feature type="signal peptide" evidence="2">
    <location>
        <begin position="1"/>
        <end position="19"/>
    </location>
</feature>
<keyword evidence="1" id="KW-0812">Transmembrane</keyword>
<dbReference type="AlphaFoldDB" id="A0A9N9WB55"/>
<name>A0A9N9WB55_9NEOP</name>
<reference evidence="3" key="2">
    <citation type="submission" date="2022-10" db="EMBL/GenBank/DDBJ databases">
        <authorList>
            <consortium name="ENA_rothamsted_submissions"/>
            <consortium name="culmorum"/>
            <person name="King R."/>
        </authorList>
    </citation>
    <scope>NUCLEOTIDE SEQUENCE</scope>
</reference>
<dbReference type="Proteomes" id="UP001153714">
    <property type="component" value="Chromosome 13"/>
</dbReference>
<protein>
    <recommendedName>
        <fullName evidence="5">Chloride channel CLIC-like protein 1</fullName>
    </recommendedName>
</protein>
<feature type="transmembrane region" description="Helical" evidence="1">
    <location>
        <begin position="185"/>
        <end position="203"/>
    </location>
</feature>
<keyword evidence="4" id="KW-1185">Reference proteome</keyword>
<feature type="chain" id="PRO_5040439233" description="Chloride channel CLIC-like protein 1" evidence="2">
    <location>
        <begin position="20"/>
        <end position="444"/>
    </location>
</feature>
<keyword evidence="1" id="KW-0472">Membrane</keyword>
<accession>A0A9N9WB55</accession>
<keyword evidence="1" id="KW-1133">Transmembrane helix</keyword>
<organism evidence="3 4">
    <name type="scientific">Diatraea saccharalis</name>
    <name type="common">sugarcane borer</name>
    <dbReference type="NCBI Taxonomy" id="40085"/>
    <lineage>
        <taxon>Eukaryota</taxon>
        <taxon>Metazoa</taxon>
        <taxon>Ecdysozoa</taxon>
        <taxon>Arthropoda</taxon>
        <taxon>Hexapoda</taxon>
        <taxon>Insecta</taxon>
        <taxon>Pterygota</taxon>
        <taxon>Neoptera</taxon>
        <taxon>Endopterygota</taxon>
        <taxon>Lepidoptera</taxon>
        <taxon>Glossata</taxon>
        <taxon>Ditrysia</taxon>
        <taxon>Pyraloidea</taxon>
        <taxon>Crambidae</taxon>
        <taxon>Crambinae</taxon>
        <taxon>Diatraea</taxon>
    </lineage>
</organism>
<evidence type="ECO:0000256" key="1">
    <source>
        <dbReference type="SAM" id="Phobius"/>
    </source>
</evidence>
<sequence length="444" mass="51257">MISKFSLCVIWWLFHLTACNQKIGPDPWDFDNDKGSPASENDYNTPPDLKIPLKKKIPSTVNSGTGDWFFKRTLAIILYGGHNQVNEDGSVDISLQMKFELNRWETLDQYIKSNVAFTDDMFRRSIGYVEDAIYKPTVTEKMVLAWNEYILYYLTEYKLYLTSVLGGFAIMGLLHWLWKRISHKHVLIILFIGLYIYEVIISYKEAEQKELETFMAAVDRCSWYFWRSSCDVPPPDPLIFMKHMNPLKICIRMFTTLLSEPMVSLSATVNTMVHSMTDGLWFPFDKIFHSLLILCINVLLIFILIMITFNFILNIPFNLSFLGLINFGVKQRHRNLNLIDERPNDGVRNNENNNIDRISGATLNRILDVYSRALDNSQSINRKNGNSSTDTSNNMLKIKRSASTSRLPTALESREIHHADNNSKRQKAMFMFGAGDGKISHNKL</sequence>
<evidence type="ECO:0000313" key="4">
    <source>
        <dbReference type="Proteomes" id="UP001153714"/>
    </source>
</evidence>
<feature type="transmembrane region" description="Helical" evidence="1">
    <location>
        <begin position="159"/>
        <end position="178"/>
    </location>
</feature>
<evidence type="ECO:0008006" key="5">
    <source>
        <dbReference type="Google" id="ProtNLM"/>
    </source>
</evidence>
<reference evidence="3" key="1">
    <citation type="submission" date="2021-12" db="EMBL/GenBank/DDBJ databases">
        <authorList>
            <person name="King R."/>
        </authorList>
    </citation>
    <scope>NUCLEOTIDE SEQUENCE</scope>
</reference>
<dbReference type="EMBL" id="OU893344">
    <property type="protein sequence ID" value="CAG9785026.1"/>
    <property type="molecule type" value="Genomic_DNA"/>
</dbReference>
<proteinExistence type="predicted"/>
<keyword evidence="2" id="KW-0732">Signal</keyword>
<feature type="transmembrane region" description="Helical" evidence="1">
    <location>
        <begin position="287"/>
        <end position="313"/>
    </location>
</feature>
<gene>
    <name evidence="3" type="ORF">DIATSA_LOCUS3085</name>
</gene>